<dbReference type="Pfam" id="PF00884">
    <property type="entry name" value="Sulfatase"/>
    <property type="match status" value="1"/>
</dbReference>
<evidence type="ECO:0000256" key="13">
    <source>
        <dbReference type="ARBA" id="ARBA00022982"/>
    </source>
</evidence>
<dbReference type="InterPro" id="IPR040156">
    <property type="entry name" value="ETF-QO"/>
</dbReference>
<keyword evidence="7" id="KW-0813">Transport</keyword>
<dbReference type="EMBL" id="CCAG010009073">
    <property type="status" value="NOT_ANNOTATED_CDS"/>
    <property type="molecule type" value="Genomic_DNA"/>
</dbReference>
<evidence type="ECO:0000256" key="15">
    <source>
        <dbReference type="ARBA" id="ARBA00023004"/>
    </source>
</evidence>
<dbReference type="GO" id="GO:0051539">
    <property type="term" value="F:4 iron, 4 sulfur cluster binding"/>
    <property type="evidence" value="ECO:0007669"/>
    <property type="project" value="UniProtKB-KW"/>
</dbReference>
<dbReference type="PANTHER" id="PTHR10617:SF107">
    <property type="entry name" value="ELECTRON TRANSFER FLAVOPROTEIN-UBIQUINONE OXIDOREDUCTASE, MITOCHONDRIAL"/>
    <property type="match status" value="1"/>
</dbReference>
<dbReference type="EnsemblMetazoa" id="GMOY003882-RA">
    <property type="protein sequence ID" value="GMOY003882-PA"/>
    <property type="gene ID" value="GMOY003882"/>
</dbReference>
<feature type="domain" description="ETF-QO/FixC ubiquinone-binding" evidence="22">
    <location>
        <begin position="260"/>
        <end position="355"/>
    </location>
</feature>
<dbReference type="STRING" id="37546.A0A1B0FJC5"/>
<dbReference type="InterPro" id="IPR036188">
    <property type="entry name" value="FAD/NAD-bd_sf"/>
</dbReference>
<dbReference type="PROSITE" id="PS00149">
    <property type="entry name" value="SULFATASE_2"/>
    <property type="match status" value="1"/>
</dbReference>
<protein>
    <recommendedName>
        <fullName evidence="6">electron-transferring-flavoprotein dehydrogenase</fullName>
        <ecNumber evidence="6">1.5.5.1</ecNumber>
    </recommendedName>
    <alternativeName>
        <fullName evidence="18">Electron-transferring-flavoprotein dehydrogenase</fullName>
    </alternativeName>
</protein>
<dbReference type="GO" id="GO:0046872">
    <property type="term" value="F:metal ion binding"/>
    <property type="evidence" value="ECO:0007669"/>
    <property type="project" value="UniProtKB-KW"/>
</dbReference>
<evidence type="ECO:0000256" key="14">
    <source>
        <dbReference type="ARBA" id="ARBA00023002"/>
    </source>
</evidence>
<comment type="catalytic activity">
    <reaction evidence="19">
        <text>a ubiquinone + reduced [electron-transfer flavoprotein] = a ubiquinol + oxidized [electron-transfer flavoprotein] + H(+)</text>
        <dbReference type="Rhea" id="RHEA:24052"/>
        <dbReference type="Rhea" id="RHEA-COMP:9565"/>
        <dbReference type="Rhea" id="RHEA-COMP:9566"/>
        <dbReference type="Rhea" id="RHEA-COMP:10685"/>
        <dbReference type="Rhea" id="RHEA-COMP:10686"/>
        <dbReference type="ChEBI" id="CHEBI:15378"/>
        <dbReference type="ChEBI" id="CHEBI:16389"/>
        <dbReference type="ChEBI" id="CHEBI:17976"/>
        <dbReference type="ChEBI" id="CHEBI:57692"/>
        <dbReference type="ChEBI" id="CHEBI:58307"/>
        <dbReference type="EC" id="1.5.5.1"/>
    </reaction>
</comment>
<keyword evidence="11" id="KW-0378">Hydrolase</keyword>
<evidence type="ECO:0000256" key="2">
    <source>
        <dbReference type="ARBA" id="ARBA00001966"/>
    </source>
</evidence>
<keyword evidence="15" id="KW-0408">Iron</keyword>
<evidence type="ECO:0000313" key="24">
    <source>
        <dbReference type="Proteomes" id="UP000092444"/>
    </source>
</evidence>
<evidence type="ECO:0000256" key="3">
    <source>
        <dbReference type="ARBA" id="ARBA00001974"/>
    </source>
</evidence>
<keyword evidence="12" id="KW-0274">FAD</keyword>
<dbReference type="SUPFAM" id="SSF54373">
    <property type="entry name" value="FAD-linked reductases, C-terminal domain"/>
    <property type="match status" value="1"/>
</dbReference>
<evidence type="ECO:0000256" key="19">
    <source>
        <dbReference type="ARBA" id="ARBA00052682"/>
    </source>
</evidence>
<evidence type="ECO:0000313" key="23">
    <source>
        <dbReference type="EnsemblMetazoa" id="GMOY003882-PA"/>
    </source>
</evidence>
<keyword evidence="17" id="KW-0830">Ubiquinone</keyword>
<dbReference type="Gene3D" id="3.50.50.60">
    <property type="entry name" value="FAD/NAD(P)-binding domain"/>
    <property type="match status" value="1"/>
</dbReference>
<evidence type="ECO:0000259" key="21">
    <source>
        <dbReference type="Pfam" id="PF05187"/>
    </source>
</evidence>
<evidence type="ECO:0000256" key="9">
    <source>
        <dbReference type="ARBA" id="ARBA00022630"/>
    </source>
</evidence>
<feature type="domain" description="Sulfatase N-terminal" evidence="20">
    <location>
        <begin position="610"/>
        <end position="960"/>
    </location>
</feature>
<evidence type="ECO:0000256" key="12">
    <source>
        <dbReference type="ARBA" id="ARBA00022827"/>
    </source>
</evidence>
<comment type="cofactor">
    <cofactor evidence="2">
        <name>[4Fe-4S] cluster</name>
        <dbReference type="ChEBI" id="CHEBI:49883"/>
    </cofactor>
</comment>
<name>A0A1B0FJC5_GLOMM</name>
<keyword evidence="10" id="KW-0479">Metal-binding</keyword>
<evidence type="ECO:0000256" key="16">
    <source>
        <dbReference type="ARBA" id="ARBA00023014"/>
    </source>
</evidence>
<dbReference type="InterPro" id="IPR017850">
    <property type="entry name" value="Alkaline_phosphatase_core_sf"/>
</dbReference>
<reference evidence="23" key="1">
    <citation type="submission" date="2020-05" db="UniProtKB">
        <authorList>
            <consortium name="EnsemblMetazoa"/>
        </authorList>
    </citation>
    <scope>IDENTIFICATION</scope>
    <source>
        <strain evidence="23">Yale</strain>
    </source>
</reference>
<dbReference type="InterPro" id="IPR000917">
    <property type="entry name" value="Sulfatase_N"/>
</dbReference>
<evidence type="ECO:0000256" key="17">
    <source>
        <dbReference type="ARBA" id="ARBA00023075"/>
    </source>
</evidence>
<evidence type="ECO:0000256" key="7">
    <source>
        <dbReference type="ARBA" id="ARBA00022448"/>
    </source>
</evidence>
<dbReference type="SUPFAM" id="SSF51905">
    <property type="entry name" value="FAD/NAD(P)-binding domain"/>
    <property type="match status" value="1"/>
</dbReference>
<dbReference type="SUPFAM" id="SSF53649">
    <property type="entry name" value="Alkaline phosphatase-like"/>
    <property type="match status" value="1"/>
</dbReference>
<dbReference type="Pfam" id="PF12831">
    <property type="entry name" value="FAD_oxidored"/>
    <property type="match status" value="1"/>
</dbReference>
<dbReference type="Pfam" id="PF21162">
    <property type="entry name" value="ETFQO_UQ-bd"/>
    <property type="match status" value="1"/>
</dbReference>
<comment type="cofactor">
    <cofactor evidence="1">
        <name>Ca(2+)</name>
        <dbReference type="ChEBI" id="CHEBI:29108"/>
    </cofactor>
</comment>
<dbReference type="PhylomeDB" id="A0A1B0FJC5"/>
<dbReference type="InterPro" id="IPR049398">
    <property type="entry name" value="ETF-QO/FixC_UQ-bd"/>
</dbReference>
<dbReference type="PANTHER" id="PTHR10617">
    <property type="entry name" value="ELECTRON TRANSFER FLAVOPROTEIN-UBIQUINONE OXIDOREDUCTASE"/>
    <property type="match status" value="1"/>
</dbReference>
<evidence type="ECO:0000256" key="6">
    <source>
        <dbReference type="ARBA" id="ARBA00012696"/>
    </source>
</evidence>
<evidence type="ECO:0000256" key="5">
    <source>
        <dbReference type="ARBA" id="ARBA00008779"/>
    </source>
</evidence>
<dbReference type="GO" id="GO:0004174">
    <property type="term" value="F:electron-transferring-flavoprotein dehydrogenase activity"/>
    <property type="evidence" value="ECO:0007669"/>
    <property type="project" value="UniProtKB-EC"/>
</dbReference>
<evidence type="ECO:0000259" key="22">
    <source>
        <dbReference type="Pfam" id="PF21162"/>
    </source>
</evidence>
<dbReference type="CDD" id="cd16147">
    <property type="entry name" value="G6S"/>
    <property type="match status" value="1"/>
</dbReference>
<keyword evidence="24" id="KW-1185">Reference proteome</keyword>
<dbReference type="Proteomes" id="UP000092444">
    <property type="component" value="Unassembled WGS sequence"/>
</dbReference>
<accession>A0A1B0FJC5</accession>
<keyword evidence="14" id="KW-0560">Oxidoreductase</keyword>
<keyword evidence="8" id="KW-0004">4Fe-4S</keyword>
<keyword evidence="13" id="KW-0249">Electron transport</keyword>
<dbReference type="Pfam" id="PF05187">
    <property type="entry name" value="Fer4_ETF_QO"/>
    <property type="match status" value="1"/>
</dbReference>
<evidence type="ECO:0000256" key="11">
    <source>
        <dbReference type="ARBA" id="ARBA00022801"/>
    </source>
</evidence>
<keyword evidence="16" id="KW-0411">Iron-sulfur</keyword>
<comment type="similarity">
    <text evidence="5">Belongs to the sulfatase family.</text>
</comment>
<evidence type="ECO:0000256" key="1">
    <source>
        <dbReference type="ARBA" id="ARBA00001913"/>
    </source>
</evidence>
<keyword evidence="9" id="KW-0285">Flavoprotein</keyword>
<feature type="domain" description="ETF-QO/FixX C-terminal" evidence="21">
    <location>
        <begin position="499"/>
        <end position="602"/>
    </location>
</feature>
<comment type="cofactor">
    <cofactor evidence="3">
        <name>FAD</name>
        <dbReference type="ChEBI" id="CHEBI:57692"/>
    </cofactor>
</comment>
<evidence type="ECO:0000256" key="18">
    <source>
        <dbReference type="ARBA" id="ARBA00032754"/>
    </source>
</evidence>
<dbReference type="AlphaFoldDB" id="A0A1B0FJC5"/>
<evidence type="ECO:0000256" key="8">
    <source>
        <dbReference type="ARBA" id="ARBA00022485"/>
    </source>
</evidence>
<dbReference type="InterPro" id="IPR024607">
    <property type="entry name" value="Sulfatase_CS"/>
</dbReference>
<dbReference type="Gene3D" id="3.40.720.10">
    <property type="entry name" value="Alkaline Phosphatase, subunit A"/>
    <property type="match status" value="1"/>
</dbReference>
<dbReference type="SUPFAM" id="SSF54862">
    <property type="entry name" value="4Fe-4S ferredoxins"/>
    <property type="match status" value="1"/>
</dbReference>
<comment type="function">
    <text evidence="4">Accepts electrons from ETF and reduces ubiquinone.</text>
</comment>
<dbReference type="InterPro" id="IPR007859">
    <property type="entry name" value="ETF-QO/FixX_C"/>
</dbReference>
<evidence type="ECO:0000256" key="4">
    <source>
        <dbReference type="ARBA" id="ARBA00002819"/>
    </source>
</evidence>
<dbReference type="FunFam" id="3.30.70.20:FF:000012">
    <property type="entry name" value="Electron transfer flavoprotein-ubiquinone oxidoreductase, mitochondrial"/>
    <property type="match status" value="1"/>
</dbReference>
<evidence type="ECO:0000256" key="10">
    <source>
        <dbReference type="ARBA" id="ARBA00022723"/>
    </source>
</evidence>
<dbReference type="GO" id="GO:0016787">
    <property type="term" value="F:hydrolase activity"/>
    <property type="evidence" value="ECO:0007669"/>
    <property type="project" value="UniProtKB-KW"/>
</dbReference>
<dbReference type="Gene3D" id="3.30.9.90">
    <property type="match status" value="1"/>
</dbReference>
<sequence length="1111" mass="124889">MSALMKVARVNKLFTPIIVRSASDSVKYPKITTHYTIHPRDNDERWKGVNMERFIDEVDVVIVGGGPAGMSAAIRAKQLAAEQQKEIRVCVVEKAAEVGGHILSGAVVDPVSINELFPNWKEMGAPLNTPVTKDTFSYLTDAGRISIPIFKGWPMDNHGNYVVRLGHLVKWLGEQAEALGVEIYPGCAAAEVLFHKDGSVKGVATNDVGIAKDGSPKDTFARGMELHAKTTIFAEGCRGHLTKQIMRQFNLNEGSQHQTYGIGLKEVWEIQPEKHQPGLVEHTIGWPLDKLTYGGSFLYHLNEPTPTIAVGFVVGLDYQNPWLSPFQEFQRFKTHPKVREVFEGANRIAYGARAINEGGFQSLPSKLTFPGGCLVGCSAGFLNVPKIKGSHYAMKSGMLAAESALESIMGEKQETTGYEPKSYPDKIKNSFIWKDLYKVRNVRPSFHNPLGLYGGMMLSGISIFLGGREPWTLKHAGLDNQSLKLASQCPQIVYPKPDNKISFDLLSSVALTGTNHEGDQPAHLTLHSDRTPIDHNWALYEGPEQRFCPAGVYEYVPNDEGGNMKLQINAQNCIHCKTCDIKDPKQNINWVVPEGGGGPAYNAYAQEASNIVLFLSDDQDLYLHGMKPMHQTQRLIGTRGATLTNAFTTSPLCCPSRASLLSGMYAHNHRTFNNSASGGCNGMLDCLELFKTVLNILKHFIQSRSITGMHWRKHIEPEALPVLLQRKGYETFFAGKYLNEYKGKEVPPGWNEFYGLHGNSRYYNYTLRENAHNKTYGYVYLTDLLRKRALKFINERVNNSKPFFLMLAPPAPHHPFTPAERHQGLFDGITALKTPNFNKVFKDKHWLLANFEKIPNITLDIMDIYFQKRWESLLAVDEMVAAVIKRLDRQDQLENTYIIYTSDNGYHIGQFAQPFDKRQPYETDIRVPLLIRGPQISPGTNVNAVAGLIDLAPTILEWASIPHPARMDGQSLQPFLVNSDVYDAAMDKTYRRSLLIQHHGEGTVDTYNSLCPWGRNDRLYECNWEADCHCQDAWNNTYSCVRHFSYQVNRLYCEFSDRENFVEAYEVDKDIYQMNNNVNEWLPIERGLYSLALANLTRCAGAASCADIILK</sequence>
<proteinExistence type="inferred from homology"/>
<evidence type="ECO:0000259" key="20">
    <source>
        <dbReference type="Pfam" id="PF00884"/>
    </source>
</evidence>
<organism evidence="23 24">
    <name type="scientific">Glossina morsitans morsitans</name>
    <name type="common">Savannah tsetse fly</name>
    <dbReference type="NCBI Taxonomy" id="37546"/>
    <lineage>
        <taxon>Eukaryota</taxon>
        <taxon>Metazoa</taxon>
        <taxon>Ecdysozoa</taxon>
        <taxon>Arthropoda</taxon>
        <taxon>Hexapoda</taxon>
        <taxon>Insecta</taxon>
        <taxon>Pterygota</taxon>
        <taxon>Neoptera</taxon>
        <taxon>Endopterygota</taxon>
        <taxon>Diptera</taxon>
        <taxon>Brachycera</taxon>
        <taxon>Muscomorpha</taxon>
        <taxon>Hippoboscoidea</taxon>
        <taxon>Glossinidae</taxon>
        <taxon>Glossina</taxon>
    </lineage>
</organism>
<dbReference type="Gene3D" id="3.30.70.20">
    <property type="match status" value="1"/>
</dbReference>
<dbReference type="EC" id="1.5.5.1" evidence="6"/>
<dbReference type="GO" id="GO:0005743">
    <property type="term" value="C:mitochondrial inner membrane"/>
    <property type="evidence" value="ECO:0007669"/>
    <property type="project" value="TreeGrafter"/>
</dbReference>